<dbReference type="EMBL" id="CP003235">
    <property type="protein sequence ID" value="AFC32601.1"/>
    <property type="molecule type" value="Genomic_DNA"/>
</dbReference>
<dbReference type="Proteomes" id="UP000007523">
    <property type="component" value="Chromosome"/>
</dbReference>
<sequence length="417" mass="45021">MLKSMTLREPGERSHASPLFIGRSSELLRFEALLEQMQTHVSGTGVSRLHIEGTAGAGKSSLLAELRRLAGARGWLTLQVDSRDAAGHGESLAAAILAVMPPEPDGPAPDPWAILPSYGSLCREKLSAAAARVPVLLAVDAYEAAGDAERWLCGTLLPQLPPSVLLVTASRRGPGVWPAEPGLAEAGRMEVMRLEDFTAAEVRAYAEASGRREAGEADRLWAASQGHPLTLAALVMAGEGEAAGRGPGLEAGTGLQAYLLGRWLREDGADELRPLLDAAAMLPSFQHERLEELLEAEVAQAEFGRLCALSFVRPHGEGGWEIHGQLRKLLAGDLARRQPALHERLTKRSAQLLDDNPYGFTEREAEVARMVLDCHTTADIAQKLIVAEITVKKHLSHIFEKTGVRNRKELIRKLMGS</sequence>
<dbReference type="PANTHER" id="PTHR44688">
    <property type="entry name" value="DNA-BINDING TRANSCRIPTIONAL ACTIVATOR DEVR_DOSR"/>
    <property type="match status" value="1"/>
</dbReference>
<dbReference type="STRING" id="1116391.PM3016_5942"/>
<dbReference type="Gene3D" id="1.10.10.10">
    <property type="entry name" value="Winged helix-like DNA-binding domain superfamily/Winged helix DNA-binding domain"/>
    <property type="match status" value="1"/>
</dbReference>
<dbReference type="SUPFAM" id="SSF46894">
    <property type="entry name" value="C-terminal effector domain of the bipartite response regulators"/>
    <property type="match status" value="1"/>
</dbReference>
<reference evidence="5 6" key="1">
    <citation type="journal article" date="2012" name="J. Bacteriol.">
        <title>Complete Genome Sequence of Paenibacillus mucilaginosus 3016, a Bacterium Functional as Microbial Fertilizer.</title>
        <authorList>
            <person name="Ma M."/>
            <person name="Wang Z."/>
            <person name="Li L."/>
            <person name="Jiang X."/>
            <person name="Guan D."/>
            <person name="Cao F."/>
            <person name="Chen H."/>
            <person name="Wang X."/>
            <person name="Shen D."/>
            <person name="Du B."/>
            <person name="Li J."/>
        </authorList>
    </citation>
    <scope>NUCLEOTIDE SEQUENCE [LARGE SCALE GENOMIC DNA]</scope>
    <source>
        <strain evidence="5 6">3016</strain>
    </source>
</reference>
<protein>
    <submittedName>
        <fullName evidence="5">LuxR family transcriptional regulator</fullName>
    </submittedName>
</protein>
<dbReference type="PROSITE" id="PS50043">
    <property type="entry name" value="HTH_LUXR_2"/>
    <property type="match status" value="1"/>
</dbReference>
<keyword evidence="1" id="KW-0805">Transcription regulation</keyword>
<dbReference type="InterPro" id="IPR016032">
    <property type="entry name" value="Sig_transdc_resp-reg_C-effctor"/>
</dbReference>
<gene>
    <name evidence="5" type="ORF">PM3016_5942</name>
</gene>
<dbReference type="PANTHER" id="PTHR44688:SF16">
    <property type="entry name" value="DNA-BINDING TRANSCRIPTIONAL ACTIVATOR DEVR_DOSR"/>
    <property type="match status" value="1"/>
</dbReference>
<dbReference type="HOGENOM" id="CLU_658627_0_0_9"/>
<evidence type="ECO:0000313" key="5">
    <source>
        <dbReference type="EMBL" id="AFC32601.1"/>
    </source>
</evidence>
<keyword evidence="3" id="KW-0804">Transcription</keyword>
<keyword evidence="6" id="KW-1185">Reference proteome</keyword>
<dbReference type="Pfam" id="PF00196">
    <property type="entry name" value="GerE"/>
    <property type="match status" value="1"/>
</dbReference>
<evidence type="ECO:0000313" key="6">
    <source>
        <dbReference type="Proteomes" id="UP000007523"/>
    </source>
</evidence>
<name>H6NPI9_9BACL</name>
<dbReference type="CDD" id="cd06170">
    <property type="entry name" value="LuxR_C_like"/>
    <property type="match status" value="1"/>
</dbReference>
<proteinExistence type="predicted"/>
<dbReference type="SMART" id="SM00421">
    <property type="entry name" value="HTH_LUXR"/>
    <property type="match status" value="1"/>
</dbReference>
<evidence type="ECO:0000259" key="4">
    <source>
        <dbReference type="PROSITE" id="PS50043"/>
    </source>
</evidence>
<organism evidence="5 6">
    <name type="scientific">Paenibacillus mucilaginosus 3016</name>
    <dbReference type="NCBI Taxonomy" id="1116391"/>
    <lineage>
        <taxon>Bacteria</taxon>
        <taxon>Bacillati</taxon>
        <taxon>Bacillota</taxon>
        <taxon>Bacilli</taxon>
        <taxon>Bacillales</taxon>
        <taxon>Paenibacillaceae</taxon>
        <taxon>Paenibacillus</taxon>
    </lineage>
</organism>
<dbReference type="RefSeq" id="WP_014371896.1">
    <property type="nucleotide sequence ID" value="NC_016935.1"/>
</dbReference>
<dbReference type="InterPro" id="IPR036388">
    <property type="entry name" value="WH-like_DNA-bd_sf"/>
</dbReference>
<evidence type="ECO:0000256" key="2">
    <source>
        <dbReference type="ARBA" id="ARBA00023125"/>
    </source>
</evidence>
<keyword evidence="2" id="KW-0238">DNA-binding</keyword>
<feature type="domain" description="HTH luxR-type" evidence="4">
    <location>
        <begin position="353"/>
        <end position="417"/>
    </location>
</feature>
<dbReference type="GO" id="GO:0006355">
    <property type="term" value="P:regulation of DNA-templated transcription"/>
    <property type="evidence" value="ECO:0007669"/>
    <property type="project" value="InterPro"/>
</dbReference>
<dbReference type="KEGG" id="pmq:PM3016_5942"/>
<dbReference type="GO" id="GO:0003677">
    <property type="term" value="F:DNA binding"/>
    <property type="evidence" value="ECO:0007669"/>
    <property type="project" value="UniProtKB-KW"/>
</dbReference>
<evidence type="ECO:0000256" key="1">
    <source>
        <dbReference type="ARBA" id="ARBA00023015"/>
    </source>
</evidence>
<accession>H6NPI9</accession>
<dbReference type="AlphaFoldDB" id="H6NPI9"/>
<dbReference type="InterPro" id="IPR000792">
    <property type="entry name" value="Tscrpt_reg_LuxR_C"/>
</dbReference>
<evidence type="ECO:0000256" key="3">
    <source>
        <dbReference type="ARBA" id="ARBA00023163"/>
    </source>
</evidence>
<dbReference type="PROSITE" id="PS00622">
    <property type="entry name" value="HTH_LUXR_1"/>
    <property type="match status" value="1"/>
</dbReference>